<evidence type="ECO:0000313" key="2">
    <source>
        <dbReference type="EMBL" id="MXV15072.1"/>
    </source>
</evidence>
<sequence>MDSIRPFGQFTDEDLALFGSRLKFRSLKKNDVLLKPGATCQAIWFLQSGSLRHFSVDNNNAETIANLYLEHDWFTEFNSFTLQKPSAYFIQAFEDCEIAELGILELHHLILQKQQFFVLGKLLGVMNYPDFAGTDLSPAGKYEQLMRNKPRLLLKFPLKTLASYLKIAPETLSRVRAKVIS</sequence>
<dbReference type="CDD" id="cd00038">
    <property type="entry name" value="CAP_ED"/>
    <property type="match status" value="1"/>
</dbReference>
<dbReference type="InterPro" id="IPR014710">
    <property type="entry name" value="RmlC-like_jellyroll"/>
</dbReference>
<evidence type="ECO:0000313" key="3">
    <source>
        <dbReference type="Proteomes" id="UP000451233"/>
    </source>
</evidence>
<dbReference type="Gene3D" id="2.60.120.10">
    <property type="entry name" value="Jelly Rolls"/>
    <property type="match status" value="1"/>
</dbReference>
<dbReference type="Pfam" id="PF00027">
    <property type="entry name" value="cNMP_binding"/>
    <property type="match status" value="1"/>
</dbReference>
<dbReference type="RefSeq" id="WP_160906093.1">
    <property type="nucleotide sequence ID" value="NZ_WVHS01000002.1"/>
</dbReference>
<dbReference type="InterPro" id="IPR000595">
    <property type="entry name" value="cNMP-bd_dom"/>
</dbReference>
<protein>
    <submittedName>
        <fullName evidence="2">Cyclic nucleotide-binding domain-containing protein</fullName>
    </submittedName>
</protein>
<dbReference type="EMBL" id="WVHS01000002">
    <property type="protein sequence ID" value="MXV15072.1"/>
    <property type="molecule type" value="Genomic_DNA"/>
</dbReference>
<accession>A0A7K1XVR5</accession>
<evidence type="ECO:0000259" key="1">
    <source>
        <dbReference type="PROSITE" id="PS50042"/>
    </source>
</evidence>
<dbReference type="Proteomes" id="UP000451233">
    <property type="component" value="Unassembled WGS sequence"/>
</dbReference>
<feature type="domain" description="Cyclic nucleotide-binding" evidence="1">
    <location>
        <begin position="6"/>
        <end position="110"/>
    </location>
</feature>
<dbReference type="AlphaFoldDB" id="A0A7K1XVR5"/>
<keyword evidence="3" id="KW-1185">Reference proteome</keyword>
<gene>
    <name evidence="2" type="ORF">GS398_07155</name>
</gene>
<comment type="caution">
    <text evidence="2">The sequence shown here is derived from an EMBL/GenBank/DDBJ whole genome shotgun (WGS) entry which is preliminary data.</text>
</comment>
<dbReference type="SUPFAM" id="SSF51206">
    <property type="entry name" value="cAMP-binding domain-like"/>
    <property type="match status" value="1"/>
</dbReference>
<reference evidence="2 3" key="1">
    <citation type="submission" date="2019-11" db="EMBL/GenBank/DDBJ databases">
        <title>Pedobacter sp. HMF7056 Genome sequencing and assembly.</title>
        <authorList>
            <person name="Kang H."/>
            <person name="Kim H."/>
            <person name="Joh K."/>
        </authorList>
    </citation>
    <scope>NUCLEOTIDE SEQUENCE [LARGE SCALE GENOMIC DNA]</scope>
    <source>
        <strain evidence="2 3">HMF7056</strain>
    </source>
</reference>
<proteinExistence type="predicted"/>
<dbReference type="InterPro" id="IPR018490">
    <property type="entry name" value="cNMP-bd_dom_sf"/>
</dbReference>
<dbReference type="PROSITE" id="PS50042">
    <property type="entry name" value="CNMP_BINDING_3"/>
    <property type="match status" value="1"/>
</dbReference>
<organism evidence="2 3">
    <name type="scientific">Hufsiella ginkgonis</name>
    <dbReference type="NCBI Taxonomy" id="2695274"/>
    <lineage>
        <taxon>Bacteria</taxon>
        <taxon>Pseudomonadati</taxon>
        <taxon>Bacteroidota</taxon>
        <taxon>Sphingobacteriia</taxon>
        <taxon>Sphingobacteriales</taxon>
        <taxon>Sphingobacteriaceae</taxon>
        <taxon>Hufsiella</taxon>
    </lineage>
</organism>
<name>A0A7K1XVR5_9SPHI</name>